<accession>A0A7X0H832</accession>
<comment type="similarity">
    <text evidence="1">Belongs to the sulfatase family.</text>
</comment>
<evidence type="ECO:0000256" key="2">
    <source>
        <dbReference type="ARBA" id="ARBA00022801"/>
    </source>
</evidence>
<dbReference type="Proteomes" id="UP000541810">
    <property type="component" value="Unassembled WGS sequence"/>
</dbReference>
<dbReference type="PANTHER" id="PTHR42693:SF53">
    <property type="entry name" value="ENDO-4-O-SULFATASE"/>
    <property type="match status" value="1"/>
</dbReference>
<sequence length="540" mass="60796">MRHLLAVLSVALLGLGLGVYFAPNVVAGEPIGPGTKPNIIVVYADDISARELPIYGSSVWTRPGRVVDDHETSDPAFLAKTPVMDQMATEGVWIKNAWAATVCGPSRAMMMTGRYAHQHKWWHNKDKGKYVNAKGKKEIWPLYASSPLEMGTVAQQSGYATMWAGKTQMAGDIREFGFDEGLFTPGAGLDGYSPYTDFSILTKKVDGERILINQDTGKPGGLYQVSGYFWQPGATMMNHPDAPGEIVWWPYTEQQKAEYGLTTYAPDVELDYIFDFMERKTAENKPFFVYHTSHLGHAQFDWFHPESNIKYPGTPIIEWDGSRYTRTEPKITGDNGVYDTHGTVTEPGMHSHVEYLDYQMWLYREKLEELGIADNTIVIFTADNGTHGYGKSRWFRQVGPHVPFIIYAPGMTKQGEQDVLVNISDILPTIAELGGFEFPEGYEIDGTSLVPFLFTDQEAHRDWVYAWQREGQILRGELVLIDGAGDWYDVSQTPDDLDDFPKITDWSKVSEAHRAERDELLAILPRFDLHATERNAPNAQ</sequence>
<dbReference type="PANTHER" id="PTHR42693">
    <property type="entry name" value="ARYLSULFATASE FAMILY MEMBER"/>
    <property type="match status" value="1"/>
</dbReference>
<keyword evidence="5" id="KW-1185">Reference proteome</keyword>
<dbReference type="RefSeq" id="WP_184677123.1">
    <property type="nucleotide sequence ID" value="NZ_JACHGY010000001.1"/>
</dbReference>
<feature type="domain" description="Sulfatase N-terminal" evidence="3">
    <location>
        <begin position="37"/>
        <end position="435"/>
    </location>
</feature>
<name>A0A7X0H832_9BACT</name>
<organism evidence="4 5">
    <name type="scientific">Algisphaera agarilytica</name>
    <dbReference type="NCBI Taxonomy" id="1385975"/>
    <lineage>
        <taxon>Bacteria</taxon>
        <taxon>Pseudomonadati</taxon>
        <taxon>Planctomycetota</taxon>
        <taxon>Phycisphaerae</taxon>
        <taxon>Phycisphaerales</taxon>
        <taxon>Phycisphaeraceae</taxon>
        <taxon>Algisphaera</taxon>
    </lineage>
</organism>
<keyword evidence="2" id="KW-0378">Hydrolase</keyword>
<proteinExistence type="inferred from homology"/>
<dbReference type="EMBL" id="JACHGY010000001">
    <property type="protein sequence ID" value="MBB6429550.1"/>
    <property type="molecule type" value="Genomic_DNA"/>
</dbReference>
<comment type="caution">
    <text evidence="4">The sequence shown here is derived from an EMBL/GenBank/DDBJ whole genome shotgun (WGS) entry which is preliminary data.</text>
</comment>
<protein>
    <submittedName>
        <fullName evidence="4">Arylsulfatase A-like enzyme</fullName>
    </submittedName>
</protein>
<dbReference type="SUPFAM" id="SSF53649">
    <property type="entry name" value="Alkaline phosphatase-like"/>
    <property type="match status" value="1"/>
</dbReference>
<evidence type="ECO:0000313" key="5">
    <source>
        <dbReference type="Proteomes" id="UP000541810"/>
    </source>
</evidence>
<evidence type="ECO:0000259" key="3">
    <source>
        <dbReference type="Pfam" id="PF00884"/>
    </source>
</evidence>
<dbReference type="InterPro" id="IPR017850">
    <property type="entry name" value="Alkaline_phosphatase_core_sf"/>
</dbReference>
<dbReference type="GO" id="GO:0004065">
    <property type="term" value="F:arylsulfatase activity"/>
    <property type="evidence" value="ECO:0007669"/>
    <property type="project" value="TreeGrafter"/>
</dbReference>
<gene>
    <name evidence="4" type="ORF">HNQ40_001356</name>
</gene>
<evidence type="ECO:0000256" key="1">
    <source>
        <dbReference type="ARBA" id="ARBA00008779"/>
    </source>
</evidence>
<dbReference type="InterPro" id="IPR000917">
    <property type="entry name" value="Sulfatase_N"/>
</dbReference>
<dbReference type="Gene3D" id="3.40.720.10">
    <property type="entry name" value="Alkaline Phosphatase, subunit A"/>
    <property type="match status" value="1"/>
</dbReference>
<evidence type="ECO:0000313" key="4">
    <source>
        <dbReference type="EMBL" id="MBB6429550.1"/>
    </source>
</evidence>
<dbReference type="AlphaFoldDB" id="A0A7X0H832"/>
<reference evidence="4 5" key="1">
    <citation type="submission" date="2020-08" db="EMBL/GenBank/DDBJ databases">
        <title>Genomic Encyclopedia of Type Strains, Phase IV (KMG-IV): sequencing the most valuable type-strain genomes for metagenomic binning, comparative biology and taxonomic classification.</title>
        <authorList>
            <person name="Goeker M."/>
        </authorList>
    </citation>
    <scope>NUCLEOTIDE SEQUENCE [LARGE SCALE GENOMIC DNA]</scope>
    <source>
        <strain evidence="4 5">DSM 103725</strain>
    </source>
</reference>
<dbReference type="InterPro" id="IPR050738">
    <property type="entry name" value="Sulfatase"/>
</dbReference>
<dbReference type="Pfam" id="PF00884">
    <property type="entry name" value="Sulfatase"/>
    <property type="match status" value="1"/>
</dbReference>